<accession>A0ABV5S8D0</accession>
<comment type="caution">
    <text evidence="2">The sequence shown here is derived from an EMBL/GenBank/DDBJ whole genome shotgun (WGS) entry which is preliminary data.</text>
</comment>
<dbReference type="EMBL" id="JBHMBW010000037">
    <property type="protein sequence ID" value="MFB9627927.1"/>
    <property type="molecule type" value="Genomic_DNA"/>
</dbReference>
<keyword evidence="1" id="KW-0472">Membrane</keyword>
<feature type="transmembrane region" description="Helical" evidence="1">
    <location>
        <begin position="178"/>
        <end position="203"/>
    </location>
</feature>
<feature type="transmembrane region" description="Helical" evidence="1">
    <location>
        <begin position="364"/>
        <end position="384"/>
    </location>
</feature>
<dbReference type="PANTHER" id="PTHR13325">
    <property type="entry name" value="PROTEASE M50 MEMBRANE-BOUND TRANSCRIPTION FACTOR SITE 2 PROTEASE"/>
    <property type="match status" value="1"/>
</dbReference>
<dbReference type="RefSeq" id="WP_344986944.1">
    <property type="nucleotide sequence ID" value="NZ_BAAAXV010000001.1"/>
</dbReference>
<dbReference type="NCBIfam" id="NF041824">
    <property type="entry name" value="daptide_HExxH"/>
    <property type="match status" value="1"/>
</dbReference>
<gene>
    <name evidence="2" type="primary">mpaP</name>
    <name evidence="2" type="ORF">ACFFSA_33005</name>
</gene>
<evidence type="ECO:0000313" key="2">
    <source>
        <dbReference type="EMBL" id="MFB9627927.1"/>
    </source>
</evidence>
<name>A0ABV5S8D0_9ACTN</name>
<feature type="transmembrane region" description="Helical" evidence="1">
    <location>
        <begin position="267"/>
        <end position="290"/>
    </location>
</feature>
<dbReference type="GO" id="GO:0008237">
    <property type="term" value="F:metallopeptidase activity"/>
    <property type="evidence" value="ECO:0007669"/>
    <property type="project" value="UniProtKB-KW"/>
</dbReference>
<proteinExistence type="predicted"/>
<dbReference type="InterPro" id="IPR001193">
    <property type="entry name" value="MBTPS2"/>
</dbReference>
<sequence>MVEVTDTVLRREPDLAVPARPRLAEGVQVHAPSAEGALWIIERPGSYMRVGADLAKLAGALDGVRDHGQLLSYLGAQWTGESLAYALGQLKRAELLDDGLRKKRRIRWVTYVPPLTVQVTLLRPHRLLTACAPLLAALARRGWGVVAAMLALGGLAGLVLMSGTLIDTLSGPLAMPVYAGVAVATYAVIVLHEFAHAAVLTYYGGRPNRMGFMLLYLLPAFFCDVSDGWRLAERGQRVRVALAGAATQFVAAGSASLAALFTPGSDLRTGLLVFSALNYGSGLLNLLPFIKLDGYLALMSHLDIPDLRKRAMIDARRHTAGLLFGGRYERELPQLRWAVPYGLACQLFPIYLVGGLALSLWGDLLLSFGVVGTVALLVVVGLLIGRLCHGYLVRLREARQAGAPAWRAVLVTLAVVGGAAALLALVQVPYSVAGGYRYHAGRADLVLTTDPGPDVLKTGATVQLLRNGVVFKERVGTATIAGTHAREISVPVSVLLPVRTDLELPGTVSGYPLEMTTAPPDSQGVARIEAGRRPLGVWLYRTYVSAAW</sequence>
<feature type="transmembrane region" description="Helical" evidence="1">
    <location>
        <begin position="143"/>
        <end position="166"/>
    </location>
</feature>
<feature type="transmembrane region" description="Helical" evidence="1">
    <location>
        <begin position="240"/>
        <end position="261"/>
    </location>
</feature>
<keyword evidence="2" id="KW-0645">Protease</keyword>
<reference evidence="2 3" key="1">
    <citation type="submission" date="2024-09" db="EMBL/GenBank/DDBJ databases">
        <authorList>
            <person name="Sun Q."/>
            <person name="Mori K."/>
        </authorList>
    </citation>
    <scope>NUCLEOTIDE SEQUENCE [LARGE SCALE GENOMIC DNA]</scope>
    <source>
        <strain evidence="2 3">JCM 3143</strain>
    </source>
</reference>
<evidence type="ECO:0000256" key="1">
    <source>
        <dbReference type="SAM" id="Phobius"/>
    </source>
</evidence>
<organism evidence="2 3">
    <name type="scientific">Nonomuraea helvata</name>
    <dbReference type="NCBI Taxonomy" id="37484"/>
    <lineage>
        <taxon>Bacteria</taxon>
        <taxon>Bacillati</taxon>
        <taxon>Actinomycetota</taxon>
        <taxon>Actinomycetes</taxon>
        <taxon>Streptosporangiales</taxon>
        <taxon>Streptosporangiaceae</taxon>
        <taxon>Nonomuraea</taxon>
    </lineage>
</organism>
<keyword evidence="3" id="KW-1185">Reference proteome</keyword>
<protein>
    <submittedName>
        <fullName evidence="2">Daptide biosynthesis intramembrane metalloprotease</fullName>
    </submittedName>
</protein>
<dbReference type="PANTHER" id="PTHR13325:SF3">
    <property type="entry name" value="MEMBRANE-BOUND TRANSCRIPTION FACTOR SITE-2 PROTEASE"/>
    <property type="match status" value="1"/>
</dbReference>
<keyword evidence="2" id="KW-0378">Hydrolase</keyword>
<evidence type="ECO:0000313" key="3">
    <source>
        <dbReference type="Proteomes" id="UP001589532"/>
    </source>
</evidence>
<feature type="transmembrane region" description="Helical" evidence="1">
    <location>
        <begin position="405"/>
        <end position="426"/>
    </location>
</feature>
<keyword evidence="1" id="KW-1133">Transmembrane helix</keyword>
<dbReference type="InterPro" id="IPR049694">
    <property type="entry name" value="Daptide_HExxH"/>
</dbReference>
<keyword evidence="2" id="KW-0482">Metalloprotease</keyword>
<feature type="transmembrane region" description="Helical" evidence="1">
    <location>
        <begin position="337"/>
        <end position="358"/>
    </location>
</feature>
<dbReference type="Proteomes" id="UP001589532">
    <property type="component" value="Unassembled WGS sequence"/>
</dbReference>
<keyword evidence="1" id="KW-0812">Transmembrane</keyword>